<dbReference type="Pfam" id="PF00990">
    <property type="entry name" value="GGDEF"/>
    <property type="match status" value="1"/>
</dbReference>
<dbReference type="Pfam" id="PF00069">
    <property type="entry name" value="Pkinase"/>
    <property type="match status" value="1"/>
</dbReference>
<proteinExistence type="predicted"/>
<dbReference type="STRING" id="1122184.SAMN02745176_01630"/>
<reference evidence="5 6" key="1">
    <citation type="submission" date="2016-11" db="EMBL/GenBank/DDBJ databases">
        <authorList>
            <person name="Jaros S."/>
            <person name="Januszkiewicz K."/>
            <person name="Wedrychowicz H."/>
        </authorList>
    </citation>
    <scope>NUCLEOTIDE SEQUENCE [LARGE SCALE GENOMIC DNA]</scope>
    <source>
        <strain evidence="5 6">DSM 19022</strain>
    </source>
</reference>
<dbReference type="Gene3D" id="1.25.40.10">
    <property type="entry name" value="Tetratricopeptide repeat domain"/>
    <property type="match status" value="2"/>
</dbReference>
<comment type="subcellular location">
    <subcellularLocation>
        <location evidence="1">Membrane</location>
        <topology evidence="1">Single-pass membrane protein</topology>
    </subcellularLocation>
</comment>
<dbReference type="Gene3D" id="1.10.510.10">
    <property type="entry name" value="Transferase(Phosphotransferase) domain 1"/>
    <property type="match status" value="1"/>
</dbReference>
<dbReference type="SUPFAM" id="SSF55073">
    <property type="entry name" value="Nucleotide cyclase"/>
    <property type="match status" value="1"/>
</dbReference>
<dbReference type="GO" id="GO:0016020">
    <property type="term" value="C:membrane"/>
    <property type="evidence" value="ECO:0007669"/>
    <property type="project" value="UniProtKB-SubCell"/>
</dbReference>
<protein>
    <submittedName>
        <fullName evidence="5">Diguanylate cyclase (GGDEF) domain-containing protein</fullName>
    </submittedName>
</protein>
<name>A0A1M6ELH2_9FIRM</name>
<dbReference type="PANTHER" id="PTHR45138">
    <property type="entry name" value="REGULATORY COMPONENTS OF SENSORY TRANSDUCTION SYSTEM"/>
    <property type="match status" value="1"/>
</dbReference>
<dbReference type="SUPFAM" id="SSF48452">
    <property type="entry name" value="TPR-like"/>
    <property type="match status" value="2"/>
</dbReference>
<dbReference type="FunFam" id="3.30.70.270:FF:000001">
    <property type="entry name" value="Diguanylate cyclase domain protein"/>
    <property type="match status" value="1"/>
</dbReference>
<dbReference type="EMBL" id="FQZS01000009">
    <property type="protein sequence ID" value="SHI86256.1"/>
    <property type="molecule type" value="Genomic_DNA"/>
</dbReference>
<evidence type="ECO:0000256" key="1">
    <source>
        <dbReference type="ARBA" id="ARBA00004167"/>
    </source>
</evidence>
<feature type="domain" description="Protein kinase" evidence="3">
    <location>
        <begin position="8"/>
        <end position="264"/>
    </location>
</feature>
<dbReference type="Gene3D" id="3.30.70.270">
    <property type="match status" value="1"/>
</dbReference>
<dbReference type="RefSeq" id="WP_073025714.1">
    <property type="nucleotide sequence ID" value="NZ_FQZS01000009.1"/>
</dbReference>
<dbReference type="SUPFAM" id="SSF52540">
    <property type="entry name" value="P-loop containing nucleoside triphosphate hydrolases"/>
    <property type="match status" value="1"/>
</dbReference>
<keyword evidence="6" id="KW-1185">Reference proteome</keyword>
<dbReference type="CDD" id="cd01949">
    <property type="entry name" value="GGDEF"/>
    <property type="match status" value="1"/>
</dbReference>
<organism evidence="5 6">
    <name type="scientific">Lutispora thermophila DSM 19022</name>
    <dbReference type="NCBI Taxonomy" id="1122184"/>
    <lineage>
        <taxon>Bacteria</taxon>
        <taxon>Bacillati</taxon>
        <taxon>Bacillota</taxon>
        <taxon>Clostridia</taxon>
        <taxon>Lutisporales</taxon>
        <taxon>Lutisporaceae</taxon>
        <taxon>Lutispora</taxon>
    </lineage>
</organism>
<dbReference type="SMART" id="SM00028">
    <property type="entry name" value="TPR"/>
    <property type="match status" value="7"/>
</dbReference>
<feature type="repeat" description="TPR" evidence="2">
    <location>
        <begin position="734"/>
        <end position="767"/>
    </location>
</feature>
<dbReference type="InterPro" id="IPR011009">
    <property type="entry name" value="Kinase-like_dom_sf"/>
</dbReference>
<dbReference type="Gene3D" id="3.30.450.40">
    <property type="match status" value="2"/>
</dbReference>
<gene>
    <name evidence="5" type="ORF">SAMN02745176_01630</name>
</gene>
<dbReference type="Proteomes" id="UP000184442">
    <property type="component" value="Unassembled WGS sequence"/>
</dbReference>
<keyword evidence="2" id="KW-0802">TPR repeat</keyword>
<accession>A0A1M6ELH2</accession>
<dbReference type="InterPro" id="IPR043128">
    <property type="entry name" value="Rev_trsase/Diguanyl_cyclase"/>
</dbReference>
<dbReference type="Gene3D" id="3.40.50.300">
    <property type="entry name" value="P-loop containing nucleotide triphosphate hydrolases"/>
    <property type="match status" value="1"/>
</dbReference>
<dbReference type="SMART" id="SM00267">
    <property type="entry name" value="GGDEF"/>
    <property type="match status" value="1"/>
</dbReference>
<dbReference type="PROSITE" id="PS50887">
    <property type="entry name" value="GGDEF"/>
    <property type="match status" value="1"/>
</dbReference>
<feature type="domain" description="GGDEF" evidence="4">
    <location>
        <begin position="1491"/>
        <end position="1622"/>
    </location>
</feature>
<dbReference type="GO" id="GO:0004672">
    <property type="term" value="F:protein kinase activity"/>
    <property type="evidence" value="ECO:0007669"/>
    <property type="project" value="InterPro"/>
</dbReference>
<dbReference type="InterPro" id="IPR000719">
    <property type="entry name" value="Prot_kinase_dom"/>
</dbReference>
<evidence type="ECO:0000259" key="3">
    <source>
        <dbReference type="PROSITE" id="PS50011"/>
    </source>
</evidence>
<dbReference type="GO" id="GO:0005524">
    <property type="term" value="F:ATP binding"/>
    <property type="evidence" value="ECO:0007669"/>
    <property type="project" value="InterPro"/>
</dbReference>
<dbReference type="InterPro" id="IPR029787">
    <property type="entry name" value="Nucleotide_cyclase"/>
</dbReference>
<evidence type="ECO:0000259" key="4">
    <source>
        <dbReference type="PROSITE" id="PS50887"/>
    </source>
</evidence>
<dbReference type="NCBIfam" id="TIGR00254">
    <property type="entry name" value="GGDEF"/>
    <property type="match status" value="1"/>
</dbReference>
<evidence type="ECO:0000256" key="2">
    <source>
        <dbReference type="PROSITE-ProRule" id="PRU00339"/>
    </source>
</evidence>
<dbReference type="InterPro" id="IPR029016">
    <property type="entry name" value="GAF-like_dom_sf"/>
</dbReference>
<sequence length="1804" mass="210842">MDFFNGQYKTVELLREDKYGCEYVVRDIYKDNMLKRLRIIDYVSETKYFIEYMKSNYYDYLNIIHPNIAEFHYFNRIRVINARPVVSNKFYYTYEHYEGIDLLSYAKNKNFDQLLEITRQLCAAFKYIHLRGMLFCNIDISKIHVIENKDNIQVKISSIPYKTPVRENMLIDGENMYFKAPEVIQYSEYTKQSDIYMLGVIMFHILTGMSLDGSSFKDRVEKALYNPQSKLYSILNVVKKCTSADVMERYKSVDEIIEDINESLNLSLNITDKKYIETFPIYPTSLVARENFMRYIVEHIHKSFIEDDELKMVVITGSPGTGKGAFLYALEKRIFQEGEDGVYIDLKQISYQKFYVVTEIIKNLIKYVSKDLIDKYQDGLGYILPEIIKNDDFMPFFSDDEEKEKHKLVYRLGNFILEASIKQPFILMIKGFEYMDEASKDVFYYIVRNQGRSKLFYVISFDNDIFKEEAISHIKQLSGDDSVNEIHLSNLNIHETADLIRILLGIEDVPVDFIAQVYKETDGNPYLVHETIYSLYVDRYIYVNDMGHWVFDKADLTRINLDISPDEILQNKISKLEPNKRKMLDVISIFNSAVSVDVLENMIDMSFEEVSLLVEGLVSANILSRKVDDWGISLDFNSMTIKKNIYLSLDELTKYRYHDKASRILEDKFTKEKRENKDELIYHMTKSGRCDEAIDYLVISAEEASKKGLIKQAIQFLEQGYSYFSENNISFKKTAICHRLGDLYCKIDELDKALEYYNEAKYNSEKNEDTKSLADAHIKMVKLFYKLNDVKSCLQHSAAAKRIIRSIGYKKGMLDLILALSELMIYRRKYNSHTRIIEKALKSIDEDEKYYWAMLKSVYGRILAKIGCFDEALKHLEESVEVLENLKEYDGLIPALNSLGTIYYEDYYDIEKATNYFQKSLYICQRANNYSFMSYSYNNLAEMYREKDKFKESLEYYNKALEIIEKTHIKYSEIMTYINQSLVNIELEDYKRSLKCMEKAEVILNESKNLGEAIQYYYICKAVFYYNIGYFQKAMTYAQKSVDMCISWGVEANFEALYIIKLCKAQLYRDMDFDNLMDFTMELYANRKYKLGRRACHSFAELFIDQHRLDEAIRFLNLSEEYSSKINTKHLEIQLKYLSAIASKENERKDKLMIIASSDKTIESNEIKWKLYKTLGRELYNQGEQHEALKCFITSINSLKILVEGVPDEYKVKFLLSHKRYTVKENLLDVAQKITGKSILYGTSLLGGEIKDMKKTMGEYFDYAKFKDIVQKDNIGFLKKNIDLDKGVMSRFLLDLFATVNSLGQNVEDNLDVMMKMLMELTQAKNGFLAILDEENNIKMLSTQIKNENNAFYKYIMDQARQKNESIVITDAFDYRNKTKDSIIPKDICAVFCIPVAWSGNDDGLYNDRRKYKETNKISGYIYLDTDTIINNFTQETCKLCEVLSKILHVLIENYNLKKISGIDKLTNLYTRKYFELALQNEIYISSTTEGQLSLIMIDIDKFKQVNDRFGHQRGDEILQKVAAIVMDSVRKTDICARYGGEEFIILLPRTGIEGAYSLAEKIRNKVENAKLLGYHTPVTISLGIATYPDHSSWMRDLIDKADQALYHSKENGRNRTTVFDINMIRTVKRVDKLAGIISGNMVEDQRNVETMLEVLELQRSKDASLDEKLNEFLGKVIEISEADIGYIFILDDNKKTVNEILRKNINKKNMDSIPYNDQILQKVIESMSGEYLIDWTGNAPLDPYTGLPNWQSKMVIPFVYGEKIYAVLYLSVELRYKEFDANIFNFITRLCEIITPVFCMDRR</sequence>
<dbReference type="PROSITE" id="PS50293">
    <property type="entry name" value="TPR_REGION"/>
    <property type="match status" value="1"/>
</dbReference>
<dbReference type="InterPro" id="IPR050469">
    <property type="entry name" value="Diguanylate_Cyclase"/>
</dbReference>
<dbReference type="Pfam" id="PF13424">
    <property type="entry name" value="TPR_12"/>
    <property type="match status" value="2"/>
</dbReference>
<dbReference type="GO" id="GO:0052621">
    <property type="term" value="F:diguanylate cyclase activity"/>
    <property type="evidence" value="ECO:0007669"/>
    <property type="project" value="TreeGrafter"/>
</dbReference>
<dbReference type="SMART" id="SM00220">
    <property type="entry name" value="S_TKc"/>
    <property type="match status" value="1"/>
</dbReference>
<dbReference type="InterPro" id="IPR019734">
    <property type="entry name" value="TPR_rpt"/>
</dbReference>
<dbReference type="PROSITE" id="PS50011">
    <property type="entry name" value="PROTEIN_KINASE_DOM"/>
    <property type="match status" value="1"/>
</dbReference>
<evidence type="ECO:0000313" key="6">
    <source>
        <dbReference type="Proteomes" id="UP000184442"/>
    </source>
</evidence>
<dbReference type="InterPro" id="IPR000160">
    <property type="entry name" value="GGDEF_dom"/>
</dbReference>
<dbReference type="InterPro" id="IPR027417">
    <property type="entry name" value="P-loop_NTPase"/>
</dbReference>
<dbReference type="SUPFAM" id="SSF56112">
    <property type="entry name" value="Protein kinase-like (PK-like)"/>
    <property type="match status" value="1"/>
</dbReference>
<dbReference type="InterPro" id="IPR011990">
    <property type="entry name" value="TPR-like_helical_dom_sf"/>
</dbReference>
<dbReference type="SUPFAM" id="SSF55781">
    <property type="entry name" value="GAF domain-like"/>
    <property type="match status" value="2"/>
</dbReference>
<feature type="repeat" description="TPR" evidence="2">
    <location>
        <begin position="934"/>
        <end position="967"/>
    </location>
</feature>
<dbReference type="PANTHER" id="PTHR45138:SF9">
    <property type="entry name" value="DIGUANYLATE CYCLASE DGCM-RELATED"/>
    <property type="match status" value="1"/>
</dbReference>
<dbReference type="PROSITE" id="PS50005">
    <property type="entry name" value="TPR"/>
    <property type="match status" value="2"/>
</dbReference>
<evidence type="ECO:0000313" key="5">
    <source>
        <dbReference type="EMBL" id="SHI86256.1"/>
    </source>
</evidence>